<gene>
    <name evidence="1" type="ORF">BGM30_26430</name>
</gene>
<accession>A0A2H6BTP6</accession>
<dbReference type="Proteomes" id="UP000236321">
    <property type="component" value="Unassembled WGS sequence"/>
</dbReference>
<protein>
    <submittedName>
        <fullName evidence="1">Uncharacterized protein</fullName>
    </submittedName>
</protein>
<evidence type="ECO:0000313" key="1">
    <source>
        <dbReference type="EMBL" id="GBD53550.1"/>
    </source>
</evidence>
<organism evidence="1 2">
    <name type="scientific">Microcystis aeruginosa NIES-298</name>
    <dbReference type="NCBI Taxonomy" id="449468"/>
    <lineage>
        <taxon>Bacteria</taxon>
        <taxon>Bacillati</taxon>
        <taxon>Cyanobacteriota</taxon>
        <taxon>Cyanophyceae</taxon>
        <taxon>Oscillatoriophycideae</taxon>
        <taxon>Chroococcales</taxon>
        <taxon>Microcystaceae</taxon>
        <taxon>Microcystis</taxon>
    </lineage>
</organism>
<reference evidence="2" key="1">
    <citation type="submission" date="2017-12" db="EMBL/GenBank/DDBJ databases">
        <title>Improved Draft Genome Sequence of Microcystis aeruginosa NIES-298, a Microcystin-Producing Cyanobacterium from Lake Kasumigaura, Japan.</title>
        <authorList>
            <person name="Yamaguchi H."/>
            <person name="Suzuki S."/>
            <person name="Kawachi M."/>
        </authorList>
    </citation>
    <scope>NUCLEOTIDE SEQUENCE [LARGE SCALE GENOMIC DNA]</scope>
    <source>
        <strain evidence="2">NIES-298</strain>
    </source>
</reference>
<dbReference type="RefSeq" id="WP_103112492.1">
    <property type="nucleotide sequence ID" value="NZ_BEIU01000017.1"/>
</dbReference>
<evidence type="ECO:0000313" key="2">
    <source>
        <dbReference type="Proteomes" id="UP000236321"/>
    </source>
</evidence>
<dbReference type="EMBL" id="BEYQ01000008">
    <property type="protein sequence ID" value="GBD53550.1"/>
    <property type="molecule type" value="Genomic_DNA"/>
</dbReference>
<name>A0A2H6BTP6_MICAE</name>
<sequence length="155" mass="16631">MVDPAIITEDMGKIYTSITVINRADQILAAAAVISPDQIRSLTLENVLVDTGATTLCLVLEVISRLGLQLLKEVDVATAKGIGKARIFRDATLIIAGREGTFECLELPGGQNNLLGVIPLEALGLEPDLLSQKLRVLPTESHETYLTILSNQIAL</sequence>
<comment type="caution">
    <text evidence="1">The sequence shown here is derived from an EMBL/GenBank/DDBJ whole genome shotgun (WGS) entry which is preliminary data.</text>
</comment>
<proteinExistence type="predicted"/>
<dbReference type="InterPro" id="IPR021109">
    <property type="entry name" value="Peptidase_aspartic_dom_sf"/>
</dbReference>
<dbReference type="Gene3D" id="2.40.70.10">
    <property type="entry name" value="Acid Proteases"/>
    <property type="match status" value="1"/>
</dbReference>
<dbReference type="AlphaFoldDB" id="A0A2H6BTP6"/>